<reference evidence="15" key="1">
    <citation type="submission" date="2021-12" db="EMBL/GenBank/DDBJ databases">
        <title>Discovery of the Pendulisporaceae a myxobacterial family with distinct sporulation behavior and unique specialized metabolism.</title>
        <authorList>
            <person name="Garcia R."/>
            <person name="Popoff A."/>
            <person name="Bader C.D."/>
            <person name="Loehr J."/>
            <person name="Walesch S."/>
            <person name="Walt C."/>
            <person name="Boldt J."/>
            <person name="Bunk B."/>
            <person name="Haeckl F.J.F.P.J."/>
            <person name="Gunesch A.P."/>
            <person name="Birkelbach J."/>
            <person name="Nuebel U."/>
            <person name="Pietschmann T."/>
            <person name="Bach T."/>
            <person name="Mueller R."/>
        </authorList>
    </citation>
    <scope>NUCLEOTIDE SEQUENCE</scope>
    <source>
        <strain evidence="15">MSr11367</strain>
    </source>
</reference>
<evidence type="ECO:0000256" key="6">
    <source>
        <dbReference type="ARBA" id="ARBA00022832"/>
    </source>
</evidence>
<keyword evidence="16" id="KW-1185">Reference proteome</keyword>
<dbReference type="SUPFAM" id="SSF53901">
    <property type="entry name" value="Thiolase-like"/>
    <property type="match status" value="2"/>
</dbReference>
<comment type="similarity">
    <text evidence="2">Belongs to the thioester dehydratase family. FabA subfamily.</text>
</comment>
<dbReference type="PANTHER" id="PTHR43775:SF37">
    <property type="entry name" value="SI:DKEY-61P9.11"/>
    <property type="match status" value="1"/>
</dbReference>
<dbReference type="SUPFAM" id="SSF54637">
    <property type="entry name" value="Thioesterase/thiol ester dehydrase-isomerase"/>
    <property type="match status" value="4"/>
</dbReference>
<dbReference type="CDD" id="cd00833">
    <property type="entry name" value="PKS"/>
    <property type="match status" value="1"/>
</dbReference>
<dbReference type="CDD" id="cd01287">
    <property type="entry name" value="FabA"/>
    <property type="match status" value="2"/>
</dbReference>
<evidence type="ECO:0000313" key="16">
    <source>
        <dbReference type="Proteomes" id="UP001374803"/>
    </source>
</evidence>
<dbReference type="InterPro" id="IPR049900">
    <property type="entry name" value="PKS_mFAS_DH"/>
</dbReference>
<feature type="domain" description="PKS/mFAS DH" evidence="14">
    <location>
        <begin position="1717"/>
        <end position="1993"/>
    </location>
</feature>
<dbReference type="PROSITE" id="PS52004">
    <property type="entry name" value="KS3_2"/>
    <property type="match status" value="1"/>
</dbReference>
<keyword evidence="3" id="KW-0596">Phosphopantetheine</keyword>
<dbReference type="InterPro" id="IPR029069">
    <property type="entry name" value="HotDog_dom_sf"/>
</dbReference>
<feature type="active site" description="Proton donor; for dehydratase activity" evidence="10">
    <location>
        <position position="1903"/>
    </location>
</feature>
<dbReference type="Pfam" id="PF07977">
    <property type="entry name" value="FabA"/>
    <property type="match status" value="3"/>
</dbReference>
<dbReference type="InterPro" id="IPR032821">
    <property type="entry name" value="PKS_assoc"/>
</dbReference>
<evidence type="ECO:0000256" key="5">
    <source>
        <dbReference type="ARBA" id="ARBA00022553"/>
    </source>
</evidence>
<dbReference type="SMART" id="SM00825">
    <property type="entry name" value="PKS_KS"/>
    <property type="match status" value="1"/>
</dbReference>
<dbReference type="Gene3D" id="3.10.129.10">
    <property type="entry name" value="Hotdog Thioesterase"/>
    <property type="match status" value="4"/>
</dbReference>
<evidence type="ECO:0000256" key="3">
    <source>
        <dbReference type="ARBA" id="ARBA00022450"/>
    </source>
</evidence>
<gene>
    <name evidence="15" type="ORF">LVJ94_45060</name>
</gene>
<dbReference type="Pfam" id="PF00109">
    <property type="entry name" value="ketoacyl-synt"/>
    <property type="match status" value="2"/>
</dbReference>
<dbReference type="InterPro" id="IPR050091">
    <property type="entry name" value="PKS_NRPS_Biosynth_Enz"/>
</dbReference>
<keyword evidence="5" id="KW-0597">Phosphoprotein</keyword>
<name>A0ABZ2L4C8_9BACT</name>
<feature type="region of interest" description="N-terminal hotdog fold" evidence="10">
    <location>
        <begin position="1717"/>
        <end position="1827"/>
    </location>
</feature>
<evidence type="ECO:0000256" key="12">
    <source>
        <dbReference type="SAM" id="MobiDB-lite"/>
    </source>
</evidence>
<evidence type="ECO:0000256" key="7">
    <source>
        <dbReference type="ARBA" id="ARBA00023098"/>
    </source>
</evidence>
<dbReference type="InterPro" id="IPR013114">
    <property type="entry name" value="FabA_FabZ"/>
</dbReference>
<keyword evidence="9" id="KW-0456">Lyase</keyword>
<keyword evidence="11" id="KW-0808">Transferase</keyword>
<dbReference type="PROSITE" id="PS52019">
    <property type="entry name" value="PKS_MFAS_DH"/>
    <property type="match status" value="1"/>
</dbReference>
<dbReference type="PANTHER" id="PTHR43775">
    <property type="entry name" value="FATTY ACID SYNTHASE"/>
    <property type="match status" value="1"/>
</dbReference>
<dbReference type="Pfam" id="PF02801">
    <property type="entry name" value="Ketoacyl-synt_C"/>
    <property type="match status" value="1"/>
</dbReference>
<dbReference type="EMBL" id="CP089983">
    <property type="protein sequence ID" value="WXB04065.1"/>
    <property type="molecule type" value="Genomic_DNA"/>
</dbReference>
<evidence type="ECO:0000256" key="8">
    <source>
        <dbReference type="ARBA" id="ARBA00023160"/>
    </source>
</evidence>
<dbReference type="InterPro" id="IPR016039">
    <property type="entry name" value="Thiolase-like"/>
</dbReference>
<evidence type="ECO:0000256" key="2">
    <source>
        <dbReference type="ARBA" id="ARBA00006714"/>
    </source>
</evidence>
<protein>
    <submittedName>
        <fullName evidence="15">Polyketide synthase dehydratase domain-containing protein</fullName>
    </submittedName>
</protein>
<dbReference type="Pfam" id="PF01553">
    <property type="entry name" value="Acyltransferase"/>
    <property type="match status" value="1"/>
</dbReference>
<feature type="region of interest" description="C-terminal hotdog fold" evidence="10">
    <location>
        <begin position="1844"/>
        <end position="1993"/>
    </location>
</feature>
<keyword evidence="6" id="KW-0276">Fatty acid metabolism</keyword>
<comment type="pathway">
    <text evidence="1">Lipid metabolism; fatty acid biosynthesis.</text>
</comment>
<dbReference type="Gene3D" id="3.10.129.120">
    <property type="match status" value="1"/>
</dbReference>
<evidence type="ECO:0000313" key="15">
    <source>
        <dbReference type="EMBL" id="WXB04065.1"/>
    </source>
</evidence>
<feature type="region of interest" description="Disordered" evidence="12">
    <location>
        <begin position="825"/>
        <end position="844"/>
    </location>
</feature>
<dbReference type="InterPro" id="IPR014030">
    <property type="entry name" value="Ketoacyl_synth_N"/>
</dbReference>
<proteinExistence type="inferred from homology"/>
<dbReference type="RefSeq" id="WP_394833699.1">
    <property type="nucleotide sequence ID" value="NZ_CP089929.1"/>
</dbReference>
<dbReference type="InterPro" id="IPR002123">
    <property type="entry name" value="Plipid/glycerol_acylTrfase"/>
</dbReference>
<dbReference type="SMART" id="SM00563">
    <property type="entry name" value="PlsC"/>
    <property type="match status" value="1"/>
</dbReference>
<evidence type="ECO:0000256" key="11">
    <source>
        <dbReference type="RuleBase" id="RU003694"/>
    </source>
</evidence>
<evidence type="ECO:0000259" key="13">
    <source>
        <dbReference type="PROSITE" id="PS52004"/>
    </source>
</evidence>
<evidence type="ECO:0000256" key="10">
    <source>
        <dbReference type="PROSITE-ProRule" id="PRU01363"/>
    </source>
</evidence>
<comment type="similarity">
    <text evidence="11">Belongs to the thiolase-like superfamily. Beta-ketoacyl-ACP synthases family.</text>
</comment>
<organism evidence="15 16">
    <name type="scientific">Pendulispora rubella</name>
    <dbReference type="NCBI Taxonomy" id="2741070"/>
    <lineage>
        <taxon>Bacteria</taxon>
        <taxon>Pseudomonadati</taxon>
        <taxon>Myxococcota</taxon>
        <taxon>Myxococcia</taxon>
        <taxon>Myxococcales</taxon>
        <taxon>Sorangiineae</taxon>
        <taxon>Pendulisporaceae</taxon>
        <taxon>Pendulispora</taxon>
    </lineage>
</organism>
<dbReference type="InterPro" id="IPR020841">
    <property type="entry name" value="PKS_Beta-ketoAc_synthase_dom"/>
</dbReference>
<evidence type="ECO:0000256" key="1">
    <source>
        <dbReference type="ARBA" id="ARBA00005194"/>
    </source>
</evidence>
<dbReference type="Proteomes" id="UP001374803">
    <property type="component" value="Chromosome"/>
</dbReference>
<keyword evidence="4" id="KW-0444">Lipid biosynthesis</keyword>
<dbReference type="InterPro" id="IPR014031">
    <property type="entry name" value="Ketoacyl_synth_C"/>
</dbReference>
<evidence type="ECO:0000256" key="4">
    <source>
        <dbReference type="ARBA" id="ARBA00022516"/>
    </source>
</evidence>
<keyword evidence="8" id="KW-0275">Fatty acid biosynthesis</keyword>
<accession>A0ABZ2L4C8</accession>
<dbReference type="Pfam" id="PF16197">
    <property type="entry name" value="KAsynt_C_assoc"/>
    <property type="match status" value="1"/>
</dbReference>
<keyword evidence="7" id="KW-0443">Lipid metabolism</keyword>
<evidence type="ECO:0000259" key="14">
    <source>
        <dbReference type="PROSITE" id="PS52019"/>
    </source>
</evidence>
<feature type="active site" description="Proton acceptor; for dehydratase activity" evidence="10">
    <location>
        <position position="1748"/>
    </location>
</feature>
<dbReference type="InterPro" id="IPR010083">
    <property type="entry name" value="FabA"/>
</dbReference>
<dbReference type="Gene3D" id="3.40.47.10">
    <property type="match status" value="2"/>
</dbReference>
<feature type="compositionally biased region" description="Low complexity" evidence="12">
    <location>
        <begin position="830"/>
        <end position="844"/>
    </location>
</feature>
<evidence type="ECO:0000256" key="9">
    <source>
        <dbReference type="ARBA" id="ARBA00023239"/>
    </source>
</evidence>
<sequence length="2436" mass="264409">MQFEPIAIVGSSCTLPGALSPASLWKNVLAGQSAITHVRKERWDSERIGTEAWSDAGGYVEGFDAGFDPNGFSLPADDVRRLDPVFQWVLHGAREALRGIGHEGRSPRAGLILGNLSFPTRALAGYSESVWLDRQGSGFLRGKAREIAGIERPLAYDRFMSGLPANLAARGLGLEACAFALDAACASSLYAIKLACDRLHDRKADVLVAGAVNASDTLFIHVGFCALSAMSRTGQSRPFHRDADGLVPAEGAGFVVLKRLRDAVAAGDRILGIIRGIGLSNDGRGRGLLVPSEEGQIRAMRLAYAMAELSPRDMSVVECHATGTPVGDATEVRSMSRVFEGVRDLPIGSIKSNLGHLITVAGMAGVIKVLSAMEAGTLPPTRRVEAPIDALADSPFRLLTSPEPWGTGSPRRAAVSAFGFGGNNAHLLLEQWTGVETWSRTQVAVPETVASTSPPVAVVGLFAAMGEDRDLADFTSQLFSAEPSAGARQSVTVALEGFRFPPNDIAHTLPQQLFILEAAREAARGIALPRERTAVLVGMGTDPEVARYGVRWKIASWAERWASSLGTKADPAWVSAAQDAAQSHLVSAGVLGTMPNIPANRINSQLDLAGPSMTVSAEESSGVAGLEVAVRALQKRELDAALVGAVDLSDETVHRTALAELGVHRMPADAAVVLILKRLDDALADGDRVLAVLDESAEPSLQVSEPLAPRGSAHAAAGLLDVAAAVLMVHHGLRFEADRTTTSWAGARVARVRTASLLGPSIDITVRAHGPAEPLPPADAPHTQPGREMTVTVAAHRRDLLLCPMEGDVQLMDPAPHLAPILDESDAEPLPRAARPATAPAPRRTVAPRLATALAHAGEQQARVAAVHEEYLTGQAATYQRFLALQQTIVRDLLARAPRPSAPSFRPVAPQPSLPVPVPIPAPVPHKVTTFSRAELEVHASGRISSIFGPAFEGQDRFARQVRMPEPPLLLVDRVTGIEAEPNSMRTGTIRTETTVRADGWYLHDGRMPAGIMIESGQADLMLISWLGIDRFNRGERVYRLLGCELSYQGELPRPGDVLDYDIHIDGHAQDGDTRLFFFHYDCRVNGKPALRVRGGQAGFFSDEELANSAGVLWDPAADKPTTGAKLDPPVVNPTKSSFDAEDLRAFSEGRIDECFGPGFELARTHVRSPRIAAGRMLLLEKVTDLAVRGGPWGRGYLRAELPITEDQWFFDGHFKNDPCMPGTLMFEGCLQAMSFYLAALGFTLDRDGWRFEPAQGTTSWMRCRGQVTPASKMLVYEVFVHEVSGGTHPELKADLLCTVDGVKAFHAARFAIRLVPDWPLEAWKLGAYHEPTTAGLPLAKLGGLQGYVEPKPVATHEGFAFDYGSLLACAWGRPTTAFGPFYERFDSARRVARLPGPPYHFVSRVLRVDAEMGVMKNGASVEVEYDIPPSAWYFDLAGTMPFCVLMEAALQPCGWLASFIGSTLSTDIDLMFRNLDGTATLTREIRPDSGTLRTRARIVNISKSAGMIIESFLVECFLGDERIYEMNTVFGFFPKEAFENQSGLPVTDDERTRIAQPAPLSIDLRTRPARYFDGAPRVPGGMLCMLDRITAFEPQGGRKGLGWVRGEKDVDPAEWFFKAHFFQDPVQPGSLGIEAFCQLLQVFMIERGMAAGIPGPRFEPVAIDRKVSWKYRGQVVPKNRLITTEIEITEIGTDARGRYVLADAALWVDGKCIYNAKGFGMRIIASSEPPDDEEVLDPSRDTWLDDHRPTWTLPALPLMSMVDRMAARAQGREAFSDVRVHRWLVFPGGPVRLRTDVREEGERLAITLSAWRESKNAALSRFEPVATGYADRTPQGETLPEPWPPLDEGAIISSPYEAGSLFHGPAFQMLRSLRLGAKGASAVLDAGADAVPPGTLRQGLLDGVTHAIPHEAFSRWSSDIPDDQVAYPHAIPHLRFYGALPSKGDVRIEVRFAGFDGDPRRPMVDAQIIADGRVLAELRLVEILLPKGPIGMAPPEARRAFLRDRIYVPGVGLAQHEAEATRLELGSVQQSDWLPGNVARIYDTRANLPLLEQVAIKEHVARRAEVHPADIRVADDLASAVSASRPLRNYPFRLERGADHALVSATGESTLDISSVTQFWREHFACGAWPVEDLFYGLVDHFVGDVVLTDPRALEAIRGRSVLYLANHQVGIESLMFSVLIPALTGSISITLAKAEHRTSWLGGLIRHCFTYPGVHDPQMMTFFNREDQSELISVVQNLAAEMRTNGKSAMIHVEGTRSLSCRQPVVRMSSTVLDMALGVGCPIVPLRFSGGLPVEDLEEREEFPVGYGRQTIWVGRPIEAEQVARLPLKERKQCIIEAINGLGPACSDEQPSAPNPELKSAVQSWIRATGVVASDAVLFSVLNAARTTRSALTERLLEGARTGKLVLGGSTEEQWLGALALRLFGPRGPSVESS</sequence>
<feature type="domain" description="Ketosynthase family 3 (KS3)" evidence="13">
    <location>
        <begin position="3"/>
        <end position="431"/>
    </location>
</feature>